<accession>A0A6B8RIA9</accession>
<dbReference type="PANTHER" id="PTHR30290">
    <property type="entry name" value="PERIPLASMIC BINDING COMPONENT OF ABC TRANSPORTER"/>
    <property type="match status" value="1"/>
</dbReference>
<organism evidence="4 5">
    <name type="scientific">Paenibacillus psychroresistens</name>
    <dbReference type="NCBI Taxonomy" id="1778678"/>
    <lineage>
        <taxon>Bacteria</taxon>
        <taxon>Bacillati</taxon>
        <taxon>Bacillota</taxon>
        <taxon>Bacilli</taxon>
        <taxon>Bacillales</taxon>
        <taxon>Paenibacillaceae</taxon>
        <taxon>Paenibacillus</taxon>
    </lineage>
</organism>
<evidence type="ECO:0000256" key="1">
    <source>
        <dbReference type="ARBA" id="ARBA00023125"/>
    </source>
</evidence>
<dbReference type="KEGG" id="ppsc:EHS13_10790"/>
<dbReference type="InterPro" id="IPR039424">
    <property type="entry name" value="SBP_5"/>
</dbReference>
<dbReference type="InterPro" id="IPR000914">
    <property type="entry name" value="SBP_5_dom"/>
</dbReference>
<dbReference type="Proteomes" id="UP000426246">
    <property type="component" value="Chromosome"/>
</dbReference>
<dbReference type="RefSeq" id="WP_155700352.1">
    <property type="nucleotide sequence ID" value="NZ_CP034235.1"/>
</dbReference>
<dbReference type="Gene3D" id="3.40.190.10">
    <property type="entry name" value="Periplasmic binding protein-like II"/>
    <property type="match status" value="1"/>
</dbReference>
<name>A0A6B8RIA9_9BACL</name>
<dbReference type="PANTHER" id="PTHR30290:SF72">
    <property type="entry name" value="HTH-TYPE TRANSCRIPTIONAL REGULATOR SGRR"/>
    <property type="match status" value="1"/>
</dbReference>
<gene>
    <name evidence="4" type="ORF">EHS13_10790</name>
</gene>
<dbReference type="AlphaFoldDB" id="A0A6B8RIA9"/>
<dbReference type="InterPro" id="IPR025370">
    <property type="entry name" value="SgrR_HTH_N"/>
</dbReference>
<sequence>MKMANHYIRLREHLSLPEGVQEAIVTLDELAAILDCTHRNVVLILKRLADKQWLIWSPKRGRGNKSTLTFLVKSEELVLQIARNFVEKKDLRSAMDYINRPSLPQLSREHFNEWLFSYFGYRAELKDHKKIDLLRFPLSQAFYTLDPAFINYSSESHLVNQIFDSLVRYNPQNQMIEAHIAHAWEIDTSRTVWTFFLRKGVLFHNGKELHAEDVRFTLNRLRHVNPRSLYRWAHLYIRQINVLDANTLQIVLNEPNELFAHFLSTNRAAIIPIDYGGETKERFAKAPIGTGPFKLVKNDGSICVLEAFQPYFQGRAHLDQLEIWNIPDLYEHKQSKSFEGFQILHNFRLPDHAEETSWNQVHRGEICKFITLNLLKEGPLKEVETRRIVTEMIRQHLHLDTAKEGISPTDGFLDKELSELNTEELFANESASLTDTLVLCTIPQYEADAIMLQKVCQLAGIKLQIKLLPLAQFQGEQRLEADFILFAVMLDNDKELRLIDLYKSMQQHVGQAVKLQMEFYLETIIHEIDPLIRTKQFIALERMLKDIHAIHFLYRKQLKTVYHPSVKGISMDSLGWMEFKNIWFRSSETPTAYFPQS</sequence>
<evidence type="ECO:0000259" key="2">
    <source>
        <dbReference type="Pfam" id="PF00496"/>
    </source>
</evidence>
<keyword evidence="1" id="KW-0238">DNA-binding</keyword>
<dbReference type="GO" id="GO:0015833">
    <property type="term" value="P:peptide transport"/>
    <property type="evidence" value="ECO:0007669"/>
    <property type="project" value="TreeGrafter"/>
</dbReference>
<dbReference type="Pfam" id="PF00496">
    <property type="entry name" value="SBP_bac_5"/>
    <property type="match status" value="1"/>
</dbReference>
<feature type="domain" description="Transcriptional regulator SgrR N-terminal HTH" evidence="3">
    <location>
        <begin position="3"/>
        <end position="99"/>
    </location>
</feature>
<dbReference type="OrthoDB" id="5894719at2"/>
<dbReference type="GO" id="GO:1904680">
    <property type="term" value="F:peptide transmembrane transporter activity"/>
    <property type="evidence" value="ECO:0007669"/>
    <property type="project" value="TreeGrafter"/>
</dbReference>
<dbReference type="EMBL" id="CP034235">
    <property type="protein sequence ID" value="QGQ95335.1"/>
    <property type="molecule type" value="Genomic_DNA"/>
</dbReference>
<keyword evidence="5" id="KW-1185">Reference proteome</keyword>
<evidence type="ECO:0000259" key="3">
    <source>
        <dbReference type="Pfam" id="PF12793"/>
    </source>
</evidence>
<feature type="domain" description="Solute-binding protein family 5" evidence="2">
    <location>
        <begin position="177"/>
        <end position="328"/>
    </location>
</feature>
<proteinExistence type="predicted"/>
<dbReference type="GO" id="GO:0003677">
    <property type="term" value="F:DNA binding"/>
    <property type="evidence" value="ECO:0007669"/>
    <property type="project" value="UniProtKB-KW"/>
</dbReference>
<dbReference type="Pfam" id="PF12793">
    <property type="entry name" value="SgrR_N"/>
    <property type="match status" value="1"/>
</dbReference>
<reference evidence="5" key="1">
    <citation type="submission" date="2018-11" db="EMBL/GenBank/DDBJ databases">
        <title>Complete genome sequence of Paenibacillus sp. ML311-T8.</title>
        <authorList>
            <person name="Nam Y.-D."/>
            <person name="Kang J."/>
            <person name="Chung W.-H."/>
            <person name="Park Y.S."/>
        </authorList>
    </citation>
    <scope>NUCLEOTIDE SEQUENCE [LARGE SCALE GENOMIC DNA]</scope>
    <source>
        <strain evidence="5">ML311-T8</strain>
    </source>
</reference>
<evidence type="ECO:0000313" key="4">
    <source>
        <dbReference type="EMBL" id="QGQ95335.1"/>
    </source>
</evidence>
<dbReference type="SUPFAM" id="SSF53850">
    <property type="entry name" value="Periplasmic binding protein-like II"/>
    <property type="match status" value="1"/>
</dbReference>
<evidence type="ECO:0000313" key="5">
    <source>
        <dbReference type="Proteomes" id="UP000426246"/>
    </source>
</evidence>
<protein>
    <submittedName>
        <fullName evidence="4">ABC transporter substrate-binding protein</fullName>
    </submittedName>
</protein>